<dbReference type="EMBL" id="CCRH01000034">
    <property type="protein sequence ID" value="CDZ41518.1"/>
    <property type="molecule type" value="Genomic_DNA"/>
</dbReference>
<accession>A0A0T7H5L5</accession>
<dbReference type="EMBL" id="CCRK01000028">
    <property type="protein sequence ID" value="CDZ54836.1"/>
    <property type="molecule type" value="Genomic_DNA"/>
</dbReference>
<dbReference type="InterPro" id="IPR002525">
    <property type="entry name" value="Transp_IS110-like_N"/>
</dbReference>
<dbReference type="Proteomes" id="UP000039660">
    <property type="component" value="Unassembled WGS sequence"/>
</dbReference>
<dbReference type="Pfam" id="PF02371">
    <property type="entry name" value="Transposase_20"/>
    <property type="match status" value="1"/>
</dbReference>
<feature type="domain" description="Transposase IS116/IS110/IS902 C-terminal" evidence="2">
    <location>
        <begin position="250"/>
        <end position="330"/>
    </location>
</feature>
<sequence length="382" mass="42714">MSADSVNDCYIALELSQKTWLVGYLLPGSDKVQTITVASGNAEALLSALLRIQSMTRDRSPSGFAAGPLRVCFEAGYDGFWLARFLLNSGIDTNVLDPSSFLVSRRGRRVKTDRIDVEAMVFTLKAYLLGDRSVCRPVRLPSIDEEDAKRLSRERTQLKKERTRHVNRIRALLVLHGIRSVPGLWGGRWKEALSNIRTGDGRGLGRFIFRELCRQFERLDLVHSQLKALEKERIQACGSEGEINNGAKIRVLKQLDGIGEIGAAHLVAEVFHRTFKNRKHLASYLGLSPSPYASGEVHRDQGISKAGNKQARVMLIELAWCWLKYQPQSQLTRWYRSRFSGHGSRSGKVGIVALARKLAIAFWRFIEDGVVPEGATLSIAAK</sequence>
<dbReference type="PANTHER" id="PTHR33055">
    <property type="entry name" value="TRANSPOSASE FOR INSERTION SEQUENCE ELEMENT IS1111A"/>
    <property type="match status" value="1"/>
</dbReference>
<proteinExistence type="predicted"/>
<name>A0A0T7H5L5_NEOGA</name>
<dbReference type="PANTHER" id="PTHR33055:SF3">
    <property type="entry name" value="PUTATIVE TRANSPOSASE FOR IS117-RELATED"/>
    <property type="match status" value="1"/>
</dbReference>
<dbReference type="InterPro" id="IPR047650">
    <property type="entry name" value="Transpos_IS110"/>
</dbReference>
<evidence type="ECO:0000259" key="2">
    <source>
        <dbReference type="Pfam" id="PF02371"/>
    </source>
</evidence>
<organism evidence="4 5">
    <name type="scientific">Neorhizobium galegae bv. officinalis</name>
    <dbReference type="NCBI Taxonomy" id="323656"/>
    <lineage>
        <taxon>Bacteria</taxon>
        <taxon>Pseudomonadati</taxon>
        <taxon>Pseudomonadota</taxon>
        <taxon>Alphaproteobacteria</taxon>
        <taxon>Hyphomicrobiales</taxon>
        <taxon>Rhizobiaceae</taxon>
        <taxon>Rhizobium/Agrobacterium group</taxon>
        <taxon>Neorhizobium</taxon>
    </lineage>
</organism>
<gene>
    <name evidence="3" type="ORF">NGAL_HAMBI1145_59360</name>
    <name evidence="4" type="ORF">NGAL_HAMBI1189_57120</name>
</gene>
<reference evidence="5 6" key="1">
    <citation type="submission" date="2014-08" db="EMBL/GenBank/DDBJ databases">
        <authorList>
            <person name="Chen Y.-H."/>
        </authorList>
    </citation>
    <scope>NUCLEOTIDE SEQUENCE [LARGE SCALE GENOMIC DNA]</scope>
</reference>
<feature type="domain" description="Transposase IS110-like N-terminal" evidence="1">
    <location>
        <begin position="78"/>
        <end position="174"/>
    </location>
</feature>
<evidence type="ECO:0000313" key="6">
    <source>
        <dbReference type="Proteomes" id="UP000046176"/>
    </source>
</evidence>
<dbReference type="GO" id="GO:0006313">
    <property type="term" value="P:DNA transposition"/>
    <property type="evidence" value="ECO:0007669"/>
    <property type="project" value="InterPro"/>
</dbReference>
<dbReference type="Proteomes" id="UP000046176">
    <property type="component" value="Unassembled WGS sequence"/>
</dbReference>
<dbReference type="RefSeq" id="WP_046638406.1">
    <property type="nucleotide sequence ID" value="NZ_CCRH01000034.1"/>
</dbReference>
<dbReference type="OrthoDB" id="7459855at2"/>
<dbReference type="AlphaFoldDB" id="A0A0T7H5L5"/>
<protein>
    <submittedName>
        <fullName evidence="4">Transposase IS116/IS110/IS902 family protein</fullName>
    </submittedName>
</protein>
<dbReference type="GO" id="GO:0003677">
    <property type="term" value="F:DNA binding"/>
    <property type="evidence" value="ECO:0007669"/>
    <property type="project" value="InterPro"/>
</dbReference>
<dbReference type="Pfam" id="PF01548">
    <property type="entry name" value="DEDD_Tnp_IS110"/>
    <property type="match status" value="1"/>
</dbReference>
<evidence type="ECO:0000259" key="1">
    <source>
        <dbReference type="Pfam" id="PF01548"/>
    </source>
</evidence>
<evidence type="ECO:0000313" key="3">
    <source>
        <dbReference type="EMBL" id="CDZ41518.1"/>
    </source>
</evidence>
<dbReference type="NCBIfam" id="NF033542">
    <property type="entry name" value="transpos_IS110"/>
    <property type="match status" value="1"/>
</dbReference>
<dbReference type="GO" id="GO:0004803">
    <property type="term" value="F:transposase activity"/>
    <property type="evidence" value="ECO:0007669"/>
    <property type="project" value="InterPro"/>
</dbReference>
<dbReference type="InterPro" id="IPR003346">
    <property type="entry name" value="Transposase_20"/>
</dbReference>
<evidence type="ECO:0000313" key="4">
    <source>
        <dbReference type="EMBL" id="CDZ54836.1"/>
    </source>
</evidence>
<evidence type="ECO:0000313" key="5">
    <source>
        <dbReference type="Proteomes" id="UP000039660"/>
    </source>
</evidence>